<evidence type="ECO:0000256" key="1">
    <source>
        <dbReference type="ARBA" id="ARBA00000085"/>
    </source>
</evidence>
<dbReference type="GO" id="GO:0000160">
    <property type="term" value="P:phosphorelay signal transduction system"/>
    <property type="evidence" value="ECO:0007669"/>
    <property type="project" value="UniProtKB-KW"/>
</dbReference>
<keyword evidence="4" id="KW-0597">Phosphoprotein</keyword>
<dbReference type="Proteomes" id="UP000192872">
    <property type="component" value="Unassembled WGS sequence"/>
</dbReference>
<evidence type="ECO:0000259" key="12">
    <source>
        <dbReference type="PROSITE" id="PS50109"/>
    </source>
</evidence>
<evidence type="ECO:0000259" key="13">
    <source>
        <dbReference type="PROSITE" id="PS50885"/>
    </source>
</evidence>
<dbReference type="PANTHER" id="PTHR45436:SF5">
    <property type="entry name" value="SENSOR HISTIDINE KINASE TRCS"/>
    <property type="match status" value="1"/>
</dbReference>
<evidence type="ECO:0000256" key="11">
    <source>
        <dbReference type="SAM" id="Phobius"/>
    </source>
</evidence>
<dbReference type="InterPro" id="IPR005467">
    <property type="entry name" value="His_kinase_dom"/>
</dbReference>
<dbReference type="PRINTS" id="PR00344">
    <property type="entry name" value="BCTRLSENSOR"/>
</dbReference>
<evidence type="ECO:0000256" key="2">
    <source>
        <dbReference type="ARBA" id="ARBA00004370"/>
    </source>
</evidence>
<feature type="domain" description="HAMP" evidence="13">
    <location>
        <begin position="192"/>
        <end position="243"/>
    </location>
</feature>
<evidence type="ECO:0000256" key="8">
    <source>
        <dbReference type="ARBA" id="ARBA00022989"/>
    </source>
</evidence>
<keyword evidence="5" id="KW-0808">Transferase</keyword>
<keyword evidence="10 11" id="KW-0472">Membrane</keyword>
<dbReference type="Pfam" id="PF02518">
    <property type="entry name" value="HATPase_c"/>
    <property type="match status" value="1"/>
</dbReference>
<dbReference type="GO" id="GO:0004673">
    <property type="term" value="F:protein histidine kinase activity"/>
    <property type="evidence" value="ECO:0007669"/>
    <property type="project" value="UniProtKB-EC"/>
</dbReference>
<comment type="subcellular location">
    <subcellularLocation>
        <location evidence="2">Membrane</location>
    </subcellularLocation>
</comment>
<keyword evidence="7" id="KW-0418">Kinase</keyword>
<dbReference type="InterPro" id="IPR004358">
    <property type="entry name" value="Sig_transdc_His_kin-like_C"/>
</dbReference>
<dbReference type="RefSeq" id="WP_422652252.1">
    <property type="nucleotide sequence ID" value="NZ_DBNB01000033.1"/>
</dbReference>
<evidence type="ECO:0000256" key="3">
    <source>
        <dbReference type="ARBA" id="ARBA00012438"/>
    </source>
</evidence>
<dbReference type="Gene3D" id="3.30.565.10">
    <property type="entry name" value="Histidine kinase-like ATPase, C-terminal domain"/>
    <property type="match status" value="1"/>
</dbReference>
<dbReference type="Gene3D" id="1.10.287.130">
    <property type="match status" value="1"/>
</dbReference>
<reference evidence="14 15" key="1">
    <citation type="journal article" date="2017" name="Water Res.">
        <title>Comammox in drinking water systems.</title>
        <authorList>
            <person name="Wang Y."/>
            <person name="Ma L."/>
            <person name="Mao Y."/>
            <person name="Jiang X."/>
            <person name="Xia Y."/>
            <person name="Yu K."/>
            <person name="Li B."/>
            <person name="Zhang T."/>
        </authorList>
    </citation>
    <scope>NUCLEOTIDE SEQUENCE [LARGE SCALE GENOMIC DNA]</scope>
    <source>
        <strain evidence="14">SG_bin8</strain>
    </source>
</reference>
<gene>
    <name evidence="14" type="ORF">A4S15_14205</name>
</gene>
<dbReference type="GO" id="GO:0005886">
    <property type="term" value="C:plasma membrane"/>
    <property type="evidence" value="ECO:0007669"/>
    <property type="project" value="TreeGrafter"/>
</dbReference>
<feature type="transmembrane region" description="Helical" evidence="11">
    <location>
        <begin position="172"/>
        <end position="195"/>
    </location>
</feature>
<evidence type="ECO:0000256" key="6">
    <source>
        <dbReference type="ARBA" id="ARBA00022692"/>
    </source>
</evidence>
<dbReference type="InterPro" id="IPR050428">
    <property type="entry name" value="TCS_sensor_his_kinase"/>
</dbReference>
<evidence type="ECO:0000256" key="7">
    <source>
        <dbReference type="ARBA" id="ARBA00022777"/>
    </source>
</evidence>
<sequence>MRQGSLAARLFVVSALWNLAVLAIAGIVLSSLYRDTVERAFDARLHIYLKSIVAGVAAASDDHDFNLGNLGEPRFDLPLSGWYWQIRPVGTGQGETANSPSLWDQTLPSLKDLGIAETRGFTREAYVTGPGDQRLRMIERRIDFGVGVAYVMSVAADADEIEKDISSFQRTLITVLAILGFGVVASTSITVRVGLNPLRRMSQALAAIRSGSAQRLVGTFPKEITPLADELNALIDANHHIVERARTHVGNLAHALKTPLSVITNEARANNDQSWRKVGEQAIVMNEQIQHHLQRARAAARIATANDTTLVLPVIDGIERAMSRIYQARQIRLTVNLPHDLSFRGETQDLQDMLGNLVDNACKWAVAHVMIEAWQEPNKTLRFVIDDDGPGMAPEKRAEAMKRGQRLDESLPGSGLGLAIVGDLAELYGGRFTLSTSPQGGLRSELYLPSA</sequence>
<dbReference type="SMART" id="SM00387">
    <property type="entry name" value="HATPase_c"/>
    <property type="match status" value="1"/>
</dbReference>
<evidence type="ECO:0000256" key="10">
    <source>
        <dbReference type="ARBA" id="ARBA00023136"/>
    </source>
</evidence>
<dbReference type="InterPro" id="IPR003594">
    <property type="entry name" value="HATPase_dom"/>
</dbReference>
<dbReference type="SUPFAM" id="SSF55874">
    <property type="entry name" value="ATPase domain of HSP90 chaperone/DNA topoisomerase II/histidine kinase"/>
    <property type="match status" value="1"/>
</dbReference>
<dbReference type="EC" id="2.7.13.3" evidence="3"/>
<comment type="catalytic activity">
    <reaction evidence="1">
        <text>ATP + protein L-histidine = ADP + protein N-phospho-L-histidine.</text>
        <dbReference type="EC" id="2.7.13.3"/>
    </reaction>
</comment>
<keyword evidence="8 11" id="KW-1133">Transmembrane helix</keyword>
<dbReference type="PROSITE" id="PS50109">
    <property type="entry name" value="HIS_KIN"/>
    <property type="match status" value="1"/>
</dbReference>
<evidence type="ECO:0000256" key="9">
    <source>
        <dbReference type="ARBA" id="ARBA00023012"/>
    </source>
</evidence>
<dbReference type="EMBL" id="LWDL01000032">
    <property type="protein sequence ID" value="OQW49245.1"/>
    <property type="molecule type" value="Genomic_DNA"/>
</dbReference>
<accession>A0A1W9HP45</accession>
<keyword evidence="6 11" id="KW-0812">Transmembrane</keyword>
<feature type="transmembrane region" description="Helical" evidence="11">
    <location>
        <begin position="6"/>
        <end position="29"/>
    </location>
</feature>
<evidence type="ECO:0000313" key="15">
    <source>
        <dbReference type="Proteomes" id="UP000192872"/>
    </source>
</evidence>
<dbReference type="PROSITE" id="PS50885">
    <property type="entry name" value="HAMP"/>
    <property type="match status" value="1"/>
</dbReference>
<evidence type="ECO:0000256" key="4">
    <source>
        <dbReference type="ARBA" id="ARBA00022553"/>
    </source>
</evidence>
<organism evidence="14 15">
    <name type="scientific">Candidatus Raskinella chloraquaticus</name>
    <dbReference type="NCBI Taxonomy" id="1951219"/>
    <lineage>
        <taxon>Bacteria</taxon>
        <taxon>Pseudomonadati</taxon>
        <taxon>Pseudomonadota</taxon>
        <taxon>Alphaproteobacteria</taxon>
        <taxon>Hyphomicrobiales</taxon>
        <taxon>Phreatobacteraceae</taxon>
        <taxon>Candidatus Raskinella</taxon>
    </lineage>
</organism>
<evidence type="ECO:0000256" key="5">
    <source>
        <dbReference type="ARBA" id="ARBA00022679"/>
    </source>
</evidence>
<keyword evidence="9" id="KW-0902">Two-component regulatory system</keyword>
<dbReference type="InterPro" id="IPR036890">
    <property type="entry name" value="HATPase_C_sf"/>
</dbReference>
<comment type="caution">
    <text evidence="14">The sequence shown here is derived from an EMBL/GenBank/DDBJ whole genome shotgun (WGS) entry which is preliminary data.</text>
</comment>
<dbReference type="AlphaFoldDB" id="A0A1W9HP45"/>
<dbReference type="PANTHER" id="PTHR45436">
    <property type="entry name" value="SENSOR HISTIDINE KINASE YKOH"/>
    <property type="match status" value="1"/>
</dbReference>
<protein>
    <recommendedName>
        <fullName evidence="3">histidine kinase</fullName>
        <ecNumber evidence="3">2.7.13.3</ecNumber>
    </recommendedName>
</protein>
<evidence type="ECO:0000313" key="14">
    <source>
        <dbReference type="EMBL" id="OQW49245.1"/>
    </source>
</evidence>
<feature type="domain" description="Histidine kinase" evidence="12">
    <location>
        <begin position="251"/>
        <end position="451"/>
    </location>
</feature>
<proteinExistence type="predicted"/>
<dbReference type="STRING" id="1827387.A4S15_14205"/>
<dbReference type="InterPro" id="IPR003660">
    <property type="entry name" value="HAMP_dom"/>
</dbReference>
<name>A0A1W9HP45_9HYPH</name>